<proteinExistence type="predicted"/>
<dbReference type="EMBL" id="KV921699">
    <property type="protein sequence ID" value="ORE12341.1"/>
    <property type="molecule type" value="Genomic_DNA"/>
</dbReference>
<dbReference type="Proteomes" id="UP000242381">
    <property type="component" value="Unassembled WGS sequence"/>
</dbReference>
<sequence>MKRLRAWSKKGTHAIVTRPTIRANVAAILGVISVAGLIAVGVKKSQSTLDEMDKNSHMKGHYIVIDNAFIYTGDTHLTLHDTISDARFKVDMRIINDKIKQRHNIENEVSIMEAAEEYAGDAKLVFYRCKLSIESKTIIDRFSLDSVKTTSIDS</sequence>
<protein>
    <submittedName>
        <fullName evidence="2">Uncharacterized protein</fullName>
    </submittedName>
</protein>
<accession>A0A1X0RK84</accession>
<reference evidence="2 3" key="1">
    <citation type="journal article" date="2016" name="Proc. Natl. Acad. Sci. U.S.A.">
        <title>Lipid metabolic changes in an early divergent fungus govern the establishment of a mutualistic symbiosis with endobacteria.</title>
        <authorList>
            <person name="Lastovetsky O.A."/>
            <person name="Gaspar M.L."/>
            <person name="Mondo S.J."/>
            <person name="LaButti K.M."/>
            <person name="Sandor L."/>
            <person name="Grigoriev I.V."/>
            <person name="Henry S.A."/>
            <person name="Pawlowska T.E."/>
        </authorList>
    </citation>
    <scope>NUCLEOTIDE SEQUENCE [LARGE SCALE GENOMIC DNA]</scope>
    <source>
        <strain evidence="2 3">ATCC 11559</strain>
    </source>
</reference>
<gene>
    <name evidence="2" type="ORF">BCV71DRAFT_269299</name>
</gene>
<keyword evidence="1" id="KW-1133">Transmembrane helix</keyword>
<keyword evidence="1" id="KW-0812">Transmembrane</keyword>
<organism evidence="2 3">
    <name type="scientific">Rhizopus microsporus</name>
    <dbReference type="NCBI Taxonomy" id="58291"/>
    <lineage>
        <taxon>Eukaryota</taxon>
        <taxon>Fungi</taxon>
        <taxon>Fungi incertae sedis</taxon>
        <taxon>Mucoromycota</taxon>
        <taxon>Mucoromycotina</taxon>
        <taxon>Mucoromycetes</taxon>
        <taxon>Mucorales</taxon>
        <taxon>Mucorineae</taxon>
        <taxon>Rhizopodaceae</taxon>
        <taxon>Rhizopus</taxon>
    </lineage>
</organism>
<name>A0A1X0RK84_RHIZD</name>
<evidence type="ECO:0000313" key="2">
    <source>
        <dbReference type="EMBL" id="ORE12341.1"/>
    </source>
</evidence>
<feature type="transmembrane region" description="Helical" evidence="1">
    <location>
        <begin position="21"/>
        <end position="42"/>
    </location>
</feature>
<evidence type="ECO:0000313" key="3">
    <source>
        <dbReference type="Proteomes" id="UP000242381"/>
    </source>
</evidence>
<evidence type="ECO:0000256" key="1">
    <source>
        <dbReference type="SAM" id="Phobius"/>
    </source>
</evidence>
<dbReference type="AlphaFoldDB" id="A0A1X0RK84"/>
<keyword evidence="1" id="KW-0472">Membrane</keyword>